<dbReference type="InterPro" id="IPR005046">
    <property type="entry name" value="DUF285"/>
</dbReference>
<proteinExistence type="predicted"/>
<dbReference type="InterPro" id="IPR011889">
    <property type="entry name" value="Liste_lipo_26"/>
</dbReference>
<protein>
    <recommendedName>
        <fullName evidence="2">BspA family leucine-rich repeat surface protein</fullName>
    </recommendedName>
</protein>
<sequence>MAYTPANNTDFNNALTYYFDTTGTANLPGGTNSTAANVGQFNTSTSNKIGDWDTSNVTNMSNAFSSSGRKTFNEDISKWDTSQVTNFTAMFKSCQFGQNIRKWTVLSTATLTNMFEDSWILFAQEYILLENAWASDNINLILGPYGDSTKHGTPTYNFFNLTKPQLYYVKVEYQAGTTYQIDQNKVNAWYTDIVNNNGSWANTDYITIQCDKLQFTENVNWYHFLSIEIIDPGIEIDGLEYTINIIKAPSSSGLQYRIKDYTSTTKGVYTAFNGLIRNGNKLIGSDGNGGTIKNIRLTLSGQGEGVSSNMTLNIYSGFLLQEYTNYNSTYDLTVKNCLIKANNGFHIGASGNEGFLPDRENKYFSNPNLAQQGGISGRFLNSESTSNVTIQNCQSIVYIERSSSGLVGSYANYKSTGGHILVKNTKTIVKDDMGGTYSGFFGQGCNGDANGGSIEINACYAVFEGKSMNDGDTFADTYSAFFHSNTAVGANSSTSTEIKNSYSVRNDSHPDRIASIASSRGNAGKITVTNCFGSQNTHSSSGAIIANNDISLLNKGYLNSLPTADFIKDTAGSTPRYPRLNVFQYPPFNPVLNSKYANEVNYGSISIYYPDNNTDFYAALAYYFDESTTFITSTTNNASANSIGKYNNDYASIIGYWNTGNVTNIDYIFNTPSGRNSFNQDISKWNTDKVISALGTFYDCNLFNQDLSTKYDATNNKIAWDISNCSSIRFIFLNATNFNNGDLSGVSTTPLNWNTRKVGDLDQVFSGCEAFNQDIGYKKVAVSISGGTYEYYQWDTNKVTNMGQLFNRAKVFNQDISKWKTNSLTNATELFYNAAAFNQNVSTKVSTDDDGNKYIAWDMSGVQEMFQCFSRASAFNNGEVGDTASSPLSWCIDNVKHDKMWTLFEHASKFNQDIGTKSITLNLPVSTFTYTQWDVSGITDFTDLFFNASIFNQELTSWNVSNARKIDNILNGANAFNNGEVATNTMSNPLNWSFPILSSMKGAFSFMNNFNQVLGASNWDVSAISDMSWMFSANYKMTDSAVAGLNTWDVSGVTDMQYMFHESSVINVPGIANWNTHNVTNMSNMFLYTKFNEDISSWKTSKVTNMENMFYGASDFSQNIRVWDVSSSVNVTQMFYTSPITSLSKYTNIQDGWTNLSQGTPNALYFFNYDGIMNTMQFHQAIDYYFTDSSVPPSGFVTSEIGRANLTGERAKIALWKTDRVTDMSNSITPTRYGLGTSGFPYRRIFNQNIGNWNTENVVNMSNMFNGCEYFNQNIGNWNTNKLENVCFIFNNAERFNKDISTKTVGGYVAWDLSNLRVAENMLQGAKEFNNGEVATNTMSNPLDWKLKSISDNPYVDGIALKGMFMNCQNFNQVIGASSWDVSNSKDFSFMFSGCSKISDDALSGLNTWDTQNVGQMENMFQNCSDPSFVNPGISKWKTTNITSSEGIQRMFSGAIYFNDDISTKVVDGSYVAWNTKNIKSMKETFYNASSFNADISGWNIDNVSDLSGTFDGASSFSRNINTKVVSNAIDGSYIAWDYKNVTSMEAMFRDAINFNADISKWRTDNVKTMRQMFMNAKAFTGDINTKTVTVNPVFVAWDVSNVVDFSEMFKGASSFNSYIGDWNTRSAKNMNRMFQDASSIDQNLSKKYVPSLNYIAWDVSGVTDMQYMFYGASNYNNNGFPLEWNIDSISGDAIKGIFRDASNFNVNINTYSLADGTTSWDVSGVTIFSEIFEGASSFNNELIFWNVENALDMERTFKGATSFRQDIGSWFQPQPPSFTPALQSMSNFIASGGTTNGLKEMFKGASNFLAWAREWEVPTNVNIDNIFDGASDMSDCYFLRRSETGYNSTPERRFFNYNYLFDPTLTWTISYPNYYEDDENLAAVIAPATTENSGNKISLPYNLVFGDVIINSSWDRTAFYSTSANNPSSLKVTDSSNIYGAEDIAYKPITDNEKVGLNVRINFMDSDTNSMLFIIPININLDYGLLPIPPEPEPVPPPPNRNMACSKRNRRCKSWLDNPEKQGNFFNGNTNQPNFMAVDTFRYSNLVNYASARNAGKTTSVSVDLNVFGKRQGAAGGSGMRLRNKF</sequence>
<dbReference type="NCBIfam" id="TIGR02167">
    <property type="entry name" value="Liste_lipo_26"/>
    <property type="match status" value="2"/>
</dbReference>
<dbReference type="EMBL" id="MN739469">
    <property type="protein sequence ID" value="QHT06496.1"/>
    <property type="molecule type" value="Genomic_DNA"/>
</dbReference>
<evidence type="ECO:0000313" key="1">
    <source>
        <dbReference type="EMBL" id="QHT06496.1"/>
    </source>
</evidence>
<reference evidence="1" key="1">
    <citation type="journal article" date="2020" name="Nature">
        <title>Giant virus diversity and host interactions through global metagenomics.</title>
        <authorList>
            <person name="Schulz F."/>
            <person name="Roux S."/>
            <person name="Paez-Espino D."/>
            <person name="Jungbluth S."/>
            <person name="Walsh D.A."/>
            <person name="Denef V.J."/>
            <person name="McMahon K.D."/>
            <person name="Konstantinidis K.T."/>
            <person name="Eloe-Fadrosh E.A."/>
            <person name="Kyrpides N.C."/>
            <person name="Woyke T."/>
        </authorList>
    </citation>
    <scope>NUCLEOTIDE SEQUENCE</scope>
    <source>
        <strain evidence="1">GVMAG-M-3300021425-30</strain>
    </source>
</reference>
<organism evidence="1">
    <name type="scientific">viral metagenome</name>
    <dbReference type="NCBI Taxonomy" id="1070528"/>
    <lineage>
        <taxon>unclassified sequences</taxon>
        <taxon>metagenomes</taxon>
        <taxon>organismal metagenomes</taxon>
    </lineage>
</organism>
<evidence type="ECO:0008006" key="2">
    <source>
        <dbReference type="Google" id="ProtNLM"/>
    </source>
</evidence>
<name>A0A6C0CNW2_9ZZZZ</name>
<accession>A0A6C0CNW2</accession>
<dbReference type="Pfam" id="PF03382">
    <property type="entry name" value="DUF285"/>
    <property type="match status" value="11"/>
</dbReference>